<dbReference type="SUPFAM" id="SSF56112">
    <property type="entry name" value="Protein kinase-like (PK-like)"/>
    <property type="match status" value="1"/>
</dbReference>
<proteinExistence type="inferred from homology"/>
<feature type="region of interest" description="Disordered" evidence="3">
    <location>
        <begin position="316"/>
        <end position="336"/>
    </location>
</feature>
<keyword evidence="6" id="KW-1185">Reference proteome</keyword>
<gene>
    <name evidence="5" type="ORF">RJ641_002849</name>
</gene>
<evidence type="ECO:0000259" key="4">
    <source>
        <dbReference type="PROSITE" id="PS50011"/>
    </source>
</evidence>
<dbReference type="PROSITE" id="PS50011">
    <property type="entry name" value="PROTEIN_KINASE_DOM"/>
    <property type="match status" value="1"/>
</dbReference>
<dbReference type="PANTHER" id="PTHR48014">
    <property type="entry name" value="SERINE/THREONINE-PROTEIN KINASE FRAY2"/>
    <property type="match status" value="1"/>
</dbReference>
<dbReference type="FunFam" id="3.30.200.20:FF:000099">
    <property type="entry name" value="Serine/threonine-protein kinase BLUS1"/>
    <property type="match status" value="1"/>
</dbReference>
<dbReference type="PANTHER" id="PTHR48014:SF10">
    <property type="entry name" value="PROTEIN KINASE SUPERFAMILY PROTEIN"/>
    <property type="match status" value="1"/>
</dbReference>
<reference evidence="5 6" key="1">
    <citation type="submission" date="2023-12" db="EMBL/GenBank/DDBJ databases">
        <title>A high-quality genome assembly for Dillenia turbinata (Dilleniales).</title>
        <authorList>
            <person name="Chanderbali A."/>
        </authorList>
    </citation>
    <scope>NUCLEOTIDE SEQUENCE [LARGE SCALE GENOMIC DNA]</scope>
    <source>
        <strain evidence="5">LSX21</strain>
        <tissue evidence="5">Leaf</tissue>
    </source>
</reference>
<organism evidence="5 6">
    <name type="scientific">Dillenia turbinata</name>
    <dbReference type="NCBI Taxonomy" id="194707"/>
    <lineage>
        <taxon>Eukaryota</taxon>
        <taxon>Viridiplantae</taxon>
        <taxon>Streptophyta</taxon>
        <taxon>Embryophyta</taxon>
        <taxon>Tracheophyta</taxon>
        <taxon>Spermatophyta</taxon>
        <taxon>Magnoliopsida</taxon>
        <taxon>eudicotyledons</taxon>
        <taxon>Gunneridae</taxon>
        <taxon>Pentapetalae</taxon>
        <taxon>Dilleniales</taxon>
        <taxon>Dilleniaceae</taxon>
        <taxon>Dillenia</taxon>
    </lineage>
</organism>
<dbReference type="PROSITE" id="PS00107">
    <property type="entry name" value="PROTEIN_KINASE_ATP"/>
    <property type="match status" value="1"/>
</dbReference>
<comment type="similarity">
    <text evidence="1">Belongs to the protein kinase superfamily. STE Ser/Thr protein kinase family. STE20 subfamily.</text>
</comment>
<dbReference type="GO" id="GO:0004672">
    <property type="term" value="F:protein kinase activity"/>
    <property type="evidence" value="ECO:0007669"/>
    <property type="project" value="InterPro"/>
</dbReference>
<feature type="binding site" evidence="2">
    <location>
        <position position="48"/>
    </location>
    <ligand>
        <name>ATP</name>
        <dbReference type="ChEBI" id="CHEBI:30616"/>
    </ligand>
</feature>
<feature type="non-terminal residue" evidence="5">
    <location>
        <position position="1"/>
    </location>
</feature>
<keyword evidence="5" id="KW-0808">Transferase</keyword>
<dbReference type="EMBL" id="JBAMMX010000011">
    <property type="protein sequence ID" value="KAK6931056.1"/>
    <property type="molecule type" value="Genomic_DNA"/>
</dbReference>
<dbReference type="InterPro" id="IPR017441">
    <property type="entry name" value="Protein_kinase_ATP_BS"/>
</dbReference>
<dbReference type="InterPro" id="IPR047173">
    <property type="entry name" value="STRAD_A/B-like"/>
</dbReference>
<evidence type="ECO:0000256" key="3">
    <source>
        <dbReference type="SAM" id="MobiDB-lite"/>
    </source>
</evidence>
<evidence type="ECO:0000256" key="1">
    <source>
        <dbReference type="ARBA" id="ARBA00008874"/>
    </source>
</evidence>
<evidence type="ECO:0000313" key="6">
    <source>
        <dbReference type="Proteomes" id="UP001370490"/>
    </source>
</evidence>
<dbReference type="Proteomes" id="UP001370490">
    <property type="component" value="Unassembled WGS sequence"/>
</dbReference>
<dbReference type="Pfam" id="PF00069">
    <property type="entry name" value="Pkinase"/>
    <property type="match status" value="1"/>
</dbReference>
<name>A0AAN8VJI6_9MAGN</name>
<keyword evidence="2" id="KW-0547">Nucleotide-binding</keyword>
<keyword evidence="5" id="KW-0418">Kinase</keyword>
<evidence type="ECO:0000256" key="2">
    <source>
        <dbReference type="PROSITE-ProRule" id="PRU10141"/>
    </source>
</evidence>
<dbReference type="Gene3D" id="3.30.200.20">
    <property type="entry name" value="Phosphorylase Kinase, domain 1"/>
    <property type="match status" value="1"/>
</dbReference>
<dbReference type="InterPro" id="IPR011009">
    <property type="entry name" value="Kinase-like_dom_sf"/>
</dbReference>
<protein>
    <submittedName>
        <fullName evidence="5">Protein kinase domain</fullName>
    </submittedName>
</protein>
<evidence type="ECO:0000313" key="5">
    <source>
        <dbReference type="EMBL" id="KAK6931056.1"/>
    </source>
</evidence>
<dbReference type="Gene3D" id="1.10.510.10">
    <property type="entry name" value="Transferase(Phosphotransferase) domain 1"/>
    <property type="match status" value="1"/>
</dbReference>
<feature type="domain" description="Protein kinase" evidence="4">
    <location>
        <begin position="19"/>
        <end position="494"/>
    </location>
</feature>
<dbReference type="AlphaFoldDB" id="A0AAN8VJI6"/>
<accession>A0AAN8VJI6</accession>
<dbReference type="InterPro" id="IPR000719">
    <property type="entry name" value="Prot_kinase_dom"/>
</dbReference>
<sequence>CDIMPPLSTKKYPCDSKDYKLYEEVGNGVSATVYRALCVPFNEIVAIKVLDLERCNNDLDGIRREVQTMTLIDHPNVLRAHCSFTAGSNLWVVMPYMAGGSCLHIMKSTQPEGFEQPVIATLLREVLKALAYLHSQGHIRRDVKEYRFYDCVAEARAGSLYSWKLKGHNTRRGIKEIIWKLELAILAGNILVDSNGAVKLADFGVSACMFNTGDRQRSRNTFVGTPCWYLLDTLPLYHLCGTVNLQQKYMRGISAWNFDLEDLKRQAALIQENDVSENGEQNLSFKSEKYDNKAWVADKLSDQRICNLNSAPFQEDRVDGPQNVESSPTSLPIHDDQAPINRLFKDPQGDADKLLLVEDEQGESLPQKGCLSAIMAGIPKGSSNGLVNTHFGGSSTSTVNSASVLSTLRCILQQNIVQRSLCILTKGHQSESAKAVSTRVAGTNEKDEGEKCLESHKIQTQQSLGKFVEELQRIKLQNALMERQLKALVNKKWR</sequence>
<keyword evidence="2" id="KW-0067">ATP-binding</keyword>
<dbReference type="GO" id="GO:0043539">
    <property type="term" value="F:protein serine/threonine kinase activator activity"/>
    <property type="evidence" value="ECO:0007669"/>
    <property type="project" value="InterPro"/>
</dbReference>
<dbReference type="GO" id="GO:0005524">
    <property type="term" value="F:ATP binding"/>
    <property type="evidence" value="ECO:0007669"/>
    <property type="project" value="UniProtKB-UniRule"/>
</dbReference>
<comment type="caution">
    <text evidence="5">The sequence shown here is derived from an EMBL/GenBank/DDBJ whole genome shotgun (WGS) entry which is preliminary data.</text>
</comment>